<name>A0A165LHG4_EXIGL</name>
<protein>
    <recommendedName>
        <fullName evidence="3">HNH nuclease domain-containing protein</fullName>
    </recommendedName>
</protein>
<dbReference type="InParanoid" id="A0A165LHG4"/>
<proteinExistence type="predicted"/>
<evidence type="ECO:0000313" key="1">
    <source>
        <dbReference type="EMBL" id="KZV97848.1"/>
    </source>
</evidence>
<sequence length="363" mass="41136">MTSGNITQTLAEGRAHLQRVVQCRKLQTWDDIAIWIADEPGSEYYTLHARASSLQGKLTVSELLEALGHFSETTTSDGHFELVPFDPKLQVEGSIPHPISGIIAPGTYAIRHTKKDTKILCSSAHLLDDLHRSIEKYNRPHDEDREWDYIERNSPTSLAHRAYARDNMCVMCNAAGRSDGSFHGDSTSPSTLRPHRIVPQGILEPYEMGRLGVLQIVQDPFACERMHIPVQPDLSDQSPEGQSCSEKYYEARMKASCIGLNSLENTMTLCLLHSQWMDRSYVSVNPETRRIYAFHPIARDFHGLDLRRPFAHANDWLPAPHMKMLRWHFYRSILGWIIGCGHAFRYEGKEDKEDDGEGVGGPE</sequence>
<accession>A0A165LHG4</accession>
<dbReference type="EMBL" id="KV425925">
    <property type="protein sequence ID" value="KZV97848.1"/>
    <property type="molecule type" value="Genomic_DNA"/>
</dbReference>
<reference evidence="1 2" key="1">
    <citation type="journal article" date="2016" name="Mol. Biol. Evol.">
        <title>Comparative Genomics of Early-Diverging Mushroom-Forming Fungi Provides Insights into the Origins of Lignocellulose Decay Capabilities.</title>
        <authorList>
            <person name="Nagy L.G."/>
            <person name="Riley R."/>
            <person name="Tritt A."/>
            <person name="Adam C."/>
            <person name="Daum C."/>
            <person name="Floudas D."/>
            <person name="Sun H."/>
            <person name="Yadav J.S."/>
            <person name="Pangilinan J."/>
            <person name="Larsson K.H."/>
            <person name="Matsuura K."/>
            <person name="Barry K."/>
            <person name="Labutti K."/>
            <person name="Kuo R."/>
            <person name="Ohm R.A."/>
            <person name="Bhattacharya S.S."/>
            <person name="Shirouzu T."/>
            <person name="Yoshinaga Y."/>
            <person name="Martin F.M."/>
            <person name="Grigoriev I.V."/>
            <person name="Hibbett D.S."/>
        </authorList>
    </citation>
    <scope>NUCLEOTIDE SEQUENCE [LARGE SCALE GENOMIC DNA]</scope>
    <source>
        <strain evidence="1 2">HHB12029</strain>
    </source>
</reference>
<organism evidence="1 2">
    <name type="scientific">Exidia glandulosa HHB12029</name>
    <dbReference type="NCBI Taxonomy" id="1314781"/>
    <lineage>
        <taxon>Eukaryota</taxon>
        <taxon>Fungi</taxon>
        <taxon>Dikarya</taxon>
        <taxon>Basidiomycota</taxon>
        <taxon>Agaricomycotina</taxon>
        <taxon>Agaricomycetes</taxon>
        <taxon>Auriculariales</taxon>
        <taxon>Exidiaceae</taxon>
        <taxon>Exidia</taxon>
    </lineage>
</organism>
<evidence type="ECO:0000313" key="2">
    <source>
        <dbReference type="Proteomes" id="UP000077266"/>
    </source>
</evidence>
<dbReference type="AlphaFoldDB" id="A0A165LHG4"/>
<evidence type="ECO:0008006" key="3">
    <source>
        <dbReference type="Google" id="ProtNLM"/>
    </source>
</evidence>
<gene>
    <name evidence="1" type="ORF">EXIGLDRAFT_832596</name>
</gene>
<keyword evidence="2" id="KW-1185">Reference proteome</keyword>
<dbReference type="Proteomes" id="UP000077266">
    <property type="component" value="Unassembled WGS sequence"/>
</dbReference>